<dbReference type="CDD" id="cd06261">
    <property type="entry name" value="TM_PBP2"/>
    <property type="match status" value="1"/>
</dbReference>
<dbReference type="Pfam" id="PF00528">
    <property type="entry name" value="BPD_transp_1"/>
    <property type="match status" value="1"/>
</dbReference>
<protein>
    <submittedName>
        <fullName evidence="9">ABC transporter permease</fullName>
    </submittedName>
</protein>
<dbReference type="Gene3D" id="1.10.3720.10">
    <property type="entry name" value="MetI-like"/>
    <property type="match status" value="1"/>
</dbReference>
<keyword evidence="2 7" id="KW-0813">Transport</keyword>
<keyword evidence="10" id="KW-1185">Reference proteome</keyword>
<feature type="transmembrane region" description="Helical" evidence="7">
    <location>
        <begin position="229"/>
        <end position="252"/>
    </location>
</feature>
<dbReference type="RefSeq" id="WP_343755459.1">
    <property type="nucleotide sequence ID" value="NZ_BAAACW010000101.1"/>
</dbReference>
<feature type="domain" description="ABC transmembrane type-1" evidence="8">
    <location>
        <begin position="96"/>
        <end position="285"/>
    </location>
</feature>
<dbReference type="InterPro" id="IPR035906">
    <property type="entry name" value="MetI-like_sf"/>
</dbReference>
<dbReference type="InterPro" id="IPR000515">
    <property type="entry name" value="MetI-like"/>
</dbReference>
<dbReference type="InterPro" id="IPR050366">
    <property type="entry name" value="BP-dependent_transpt_permease"/>
</dbReference>
<evidence type="ECO:0000259" key="8">
    <source>
        <dbReference type="PROSITE" id="PS50928"/>
    </source>
</evidence>
<evidence type="ECO:0000256" key="5">
    <source>
        <dbReference type="ARBA" id="ARBA00022989"/>
    </source>
</evidence>
<comment type="similarity">
    <text evidence="7">Belongs to the binding-protein-dependent transport system permease family.</text>
</comment>
<accession>A0ABN0XHW8</accession>
<gene>
    <name evidence="9" type="ORF">GCM10008932_15820</name>
</gene>
<keyword evidence="4 7" id="KW-0812">Transmembrane</keyword>
<comment type="subcellular location">
    <subcellularLocation>
        <location evidence="1 7">Cell membrane</location>
        <topology evidence="1 7">Multi-pass membrane protein</topology>
    </subcellularLocation>
</comment>
<dbReference type="SUPFAM" id="SSF161098">
    <property type="entry name" value="MetI-like"/>
    <property type="match status" value="1"/>
</dbReference>
<evidence type="ECO:0000256" key="2">
    <source>
        <dbReference type="ARBA" id="ARBA00022448"/>
    </source>
</evidence>
<proteinExistence type="inferred from homology"/>
<dbReference type="Proteomes" id="UP001501166">
    <property type="component" value="Unassembled WGS sequence"/>
</dbReference>
<name>A0ABN0XHW8_9LACT</name>
<evidence type="ECO:0000313" key="9">
    <source>
        <dbReference type="EMBL" id="GAA0364303.1"/>
    </source>
</evidence>
<sequence>MLLNKRKIDETEQEMTGVPQGAWHEVWYSLKKNKRAMLGLIVIIILILMAIFADYVTPYGMREQNLSNALQSPSREHWFGTDDLGRDVFSRLIYGTRVSLTVGVSAVALSLSIGGVLGVLSGYYKGWLDTLIMRFCDILLSIPSILLAIAIVASLGSSIRNMIIAIGIASIPVFARIIRAGIISVKETQYIEASRALGANDGRLIFKHIIPNILSPIIVQASMEVASAILSAAGLGFIGLGLEASVAEWGTMLNFGRGYIRQHFYLTLFPGGIIMLTILAFNLFGDGLRDAFDPKMRER</sequence>
<feature type="transmembrane region" description="Helical" evidence="7">
    <location>
        <begin position="162"/>
        <end position="183"/>
    </location>
</feature>
<evidence type="ECO:0000256" key="1">
    <source>
        <dbReference type="ARBA" id="ARBA00004651"/>
    </source>
</evidence>
<dbReference type="PANTHER" id="PTHR43386">
    <property type="entry name" value="OLIGOPEPTIDE TRANSPORT SYSTEM PERMEASE PROTEIN APPC"/>
    <property type="match status" value="1"/>
</dbReference>
<feature type="transmembrane region" description="Helical" evidence="7">
    <location>
        <begin position="36"/>
        <end position="56"/>
    </location>
</feature>
<feature type="transmembrane region" description="Helical" evidence="7">
    <location>
        <begin position="135"/>
        <end position="156"/>
    </location>
</feature>
<dbReference type="PROSITE" id="PS50928">
    <property type="entry name" value="ABC_TM1"/>
    <property type="match status" value="1"/>
</dbReference>
<dbReference type="PANTHER" id="PTHR43386:SF1">
    <property type="entry name" value="D,D-DIPEPTIDE TRANSPORT SYSTEM PERMEASE PROTEIN DDPC-RELATED"/>
    <property type="match status" value="1"/>
</dbReference>
<feature type="transmembrane region" description="Helical" evidence="7">
    <location>
        <begin position="264"/>
        <end position="284"/>
    </location>
</feature>
<keyword evidence="5 7" id="KW-1133">Transmembrane helix</keyword>
<keyword evidence="3" id="KW-1003">Cell membrane</keyword>
<evidence type="ECO:0000256" key="3">
    <source>
        <dbReference type="ARBA" id="ARBA00022475"/>
    </source>
</evidence>
<comment type="caution">
    <text evidence="9">The sequence shown here is derived from an EMBL/GenBank/DDBJ whole genome shotgun (WGS) entry which is preliminary data.</text>
</comment>
<dbReference type="InterPro" id="IPR025966">
    <property type="entry name" value="OppC_N"/>
</dbReference>
<evidence type="ECO:0000313" key="10">
    <source>
        <dbReference type="Proteomes" id="UP001501166"/>
    </source>
</evidence>
<keyword evidence="6 7" id="KW-0472">Membrane</keyword>
<evidence type="ECO:0000256" key="6">
    <source>
        <dbReference type="ARBA" id="ARBA00023136"/>
    </source>
</evidence>
<organism evidence="9 10">
    <name type="scientific">Alkalibacterium iburiense</name>
    <dbReference type="NCBI Taxonomy" id="290589"/>
    <lineage>
        <taxon>Bacteria</taxon>
        <taxon>Bacillati</taxon>
        <taxon>Bacillota</taxon>
        <taxon>Bacilli</taxon>
        <taxon>Lactobacillales</taxon>
        <taxon>Carnobacteriaceae</taxon>
        <taxon>Alkalibacterium</taxon>
    </lineage>
</organism>
<dbReference type="EMBL" id="BAAACW010000101">
    <property type="protein sequence ID" value="GAA0364303.1"/>
    <property type="molecule type" value="Genomic_DNA"/>
</dbReference>
<evidence type="ECO:0000256" key="7">
    <source>
        <dbReference type="RuleBase" id="RU363032"/>
    </source>
</evidence>
<feature type="transmembrane region" description="Helical" evidence="7">
    <location>
        <begin position="98"/>
        <end position="123"/>
    </location>
</feature>
<evidence type="ECO:0000256" key="4">
    <source>
        <dbReference type="ARBA" id="ARBA00022692"/>
    </source>
</evidence>
<reference evidence="9 10" key="1">
    <citation type="journal article" date="2019" name="Int. J. Syst. Evol. Microbiol.">
        <title>The Global Catalogue of Microorganisms (GCM) 10K type strain sequencing project: providing services to taxonomists for standard genome sequencing and annotation.</title>
        <authorList>
            <consortium name="The Broad Institute Genomics Platform"/>
            <consortium name="The Broad Institute Genome Sequencing Center for Infectious Disease"/>
            <person name="Wu L."/>
            <person name="Ma J."/>
        </authorList>
    </citation>
    <scope>NUCLEOTIDE SEQUENCE [LARGE SCALE GENOMIC DNA]</scope>
    <source>
        <strain evidence="9 10">JCM 12662</strain>
    </source>
</reference>
<dbReference type="Pfam" id="PF12911">
    <property type="entry name" value="OppC_N"/>
    <property type="match status" value="1"/>
</dbReference>